<dbReference type="Proteomes" id="UP000030428">
    <property type="component" value="Unassembled WGS sequence"/>
</dbReference>
<organism evidence="1 2">
    <name type="scientific">Candidatus Thiomargarita nelsonii</name>
    <dbReference type="NCBI Taxonomy" id="1003181"/>
    <lineage>
        <taxon>Bacteria</taxon>
        <taxon>Pseudomonadati</taxon>
        <taxon>Pseudomonadota</taxon>
        <taxon>Gammaproteobacteria</taxon>
        <taxon>Thiotrichales</taxon>
        <taxon>Thiotrichaceae</taxon>
        <taxon>Thiomargarita</taxon>
    </lineage>
</organism>
<proteinExistence type="predicted"/>
<accession>A0A0A6PFD0</accession>
<name>A0A0A6PFD0_9GAMM</name>
<gene>
    <name evidence="1" type="ORF">PN36_09180</name>
</gene>
<protein>
    <submittedName>
        <fullName evidence="1">Uncharacterized protein</fullName>
    </submittedName>
</protein>
<dbReference type="AlphaFoldDB" id="A0A0A6PFD0"/>
<evidence type="ECO:0000313" key="1">
    <source>
        <dbReference type="EMBL" id="KHD08969.1"/>
    </source>
</evidence>
<sequence>MTKEDLPIYYFSKIKDQELRQLVNIKQKFSTDIFDNWFNNQIIIKDNDIQFLTELLNKEFNFIRIYQEEDLKVKFIAPILNKIDFRDINKEIRDFYEQKITYKTENFILTGITDFLISKGLEYSEKPYFFIQEFKKGKESGYPEPQLLAELIAGVELNNFQTMKGAYIVGAIWNFVILEKLAENKYRYFISINFDSTKIEELKEIYKNLLFIKDEIFKMVETD</sequence>
<keyword evidence="2" id="KW-1185">Reference proteome</keyword>
<evidence type="ECO:0000313" key="2">
    <source>
        <dbReference type="Proteomes" id="UP000030428"/>
    </source>
</evidence>
<reference evidence="1 2" key="1">
    <citation type="journal article" date="2016" name="Front. Microbiol.">
        <title>Single-Cell (Meta-)Genomics of a Dimorphic Candidatus Thiomargarita nelsonii Reveals Genomic Plasticity.</title>
        <authorList>
            <person name="Flood B.E."/>
            <person name="Fliss P."/>
            <person name="Jones D.S."/>
            <person name="Dick G.J."/>
            <person name="Jain S."/>
            <person name="Kaster A.K."/>
            <person name="Winkel M."/>
            <person name="Mussmann M."/>
            <person name="Bailey J."/>
        </authorList>
    </citation>
    <scope>NUCLEOTIDE SEQUENCE [LARGE SCALE GENOMIC DNA]</scope>
    <source>
        <strain evidence="1">Hydrate Ridge</strain>
    </source>
</reference>
<comment type="caution">
    <text evidence="1">The sequence shown here is derived from an EMBL/GenBank/DDBJ whole genome shotgun (WGS) entry which is preliminary data.</text>
</comment>
<dbReference type="EMBL" id="JSZA02000027">
    <property type="protein sequence ID" value="KHD08969.1"/>
    <property type="molecule type" value="Genomic_DNA"/>
</dbReference>